<proteinExistence type="predicted"/>
<dbReference type="EMBL" id="JAEIOS010000015">
    <property type="protein sequence ID" value="MBI8990309.1"/>
    <property type="molecule type" value="Genomic_DNA"/>
</dbReference>
<accession>A0A934I8N6</accession>
<evidence type="ECO:0000313" key="1">
    <source>
        <dbReference type="EMBL" id="MBI8990309.1"/>
    </source>
</evidence>
<dbReference type="RefSeq" id="WP_198739314.1">
    <property type="nucleotide sequence ID" value="NZ_JAEIOS010000015.1"/>
</dbReference>
<dbReference type="AlphaFoldDB" id="A0A934I8N6"/>
<keyword evidence="2" id="KW-1185">Reference proteome</keyword>
<organism evidence="1 2">
    <name type="scientific">Corynebacterium meridianum</name>
    <dbReference type="NCBI Taxonomy" id="2765363"/>
    <lineage>
        <taxon>Bacteria</taxon>
        <taxon>Bacillati</taxon>
        <taxon>Actinomycetota</taxon>
        <taxon>Actinomycetes</taxon>
        <taxon>Mycobacteriales</taxon>
        <taxon>Corynebacteriaceae</taxon>
        <taxon>Corynebacterium</taxon>
    </lineage>
</organism>
<evidence type="ECO:0000313" key="2">
    <source>
        <dbReference type="Proteomes" id="UP000645966"/>
    </source>
</evidence>
<sequence>MPASTPLSEFDARLLEFAETAPRSPGARDEAITRTLGISAVRYHQRLNRLLDDPAAAAAHPALVARLRRIRNQRAESRRRAESG</sequence>
<comment type="caution">
    <text evidence="1">The sequence shown here is derived from an EMBL/GenBank/DDBJ whole genome shotgun (WGS) entry which is preliminary data.</text>
</comment>
<dbReference type="Pfam" id="PF11662">
    <property type="entry name" value="DUF3263"/>
    <property type="match status" value="1"/>
</dbReference>
<dbReference type="Proteomes" id="UP000645966">
    <property type="component" value="Unassembled WGS sequence"/>
</dbReference>
<reference evidence="1" key="1">
    <citation type="submission" date="2020-12" db="EMBL/GenBank/DDBJ databases">
        <title>Genome public.</title>
        <authorList>
            <person name="Sun Q."/>
        </authorList>
    </citation>
    <scope>NUCLEOTIDE SEQUENCE</scope>
    <source>
        <strain evidence="1">CCM 8863</strain>
    </source>
</reference>
<protein>
    <submittedName>
        <fullName evidence="1">DUF3263 domain-containing protein</fullName>
    </submittedName>
</protein>
<name>A0A934I8N6_9CORY</name>
<dbReference type="InterPro" id="IPR021678">
    <property type="entry name" value="DUF3263"/>
</dbReference>
<gene>
    <name evidence="1" type="ORF">JDV75_11150</name>
</gene>